<protein>
    <submittedName>
        <fullName evidence="2">Uncharacterized protein</fullName>
    </submittedName>
</protein>
<reference evidence="2" key="1">
    <citation type="submission" date="2020-07" db="EMBL/GenBank/DDBJ databases">
        <title>Multicomponent nature underlies the extraordinary mechanical properties of spider dragline silk.</title>
        <authorList>
            <person name="Kono N."/>
            <person name="Nakamura H."/>
            <person name="Mori M."/>
            <person name="Yoshida Y."/>
            <person name="Ohtoshi R."/>
            <person name="Malay A.D."/>
            <person name="Moran D.A.P."/>
            <person name="Tomita M."/>
            <person name="Numata K."/>
            <person name="Arakawa K."/>
        </authorList>
    </citation>
    <scope>NUCLEOTIDE SEQUENCE</scope>
</reference>
<dbReference type="EMBL" id="BMAO01021659">
    <property type="protein sequence ID" value="GFQ76496.1"/>
    <property type="molecule type" value="Genomic_DNA"/>
</dbReference>
<name>A0A8X6FDG7_TRICU</name>
<accession>A0A8X6FDG7</accession>
<gene>
    <name evidence="2" type="ORF">TNCT_249021</name>
</gene>
<evidence type="ECO:0000313" key="2">
    <source>
        <dbReference type="EMBL" id="GFQ76496.1"/>
    </source>
</evidence>
<dbReference type="AlphaFoldDB" id="A0A8X6FDG7"/>
<feature type="region of interest" description="Disordered" evidence="1">
    <location>
        <begin position="18"/>
        <end position="37"/>
    </location>
</feature>
<comment type="caution">
    <text evidence="2">The sequence shown here is derived from an EMBL/GenBank/DDBJ whole genome shotgun (WGS) entry which is preliminary data.</text>
</comment>
<dbReference type="Proteomes" id="UP000887116">
    <property type="component" value="Unassembled WGS sequence"/>
</dbReference>
<organism evidence="2 3">
    <name type="scientific">Trichonephila clavata</name>
    <name type="common">Joro spider</name>
    <name type="synonym">Nephila clavata</name>
    <dbReference type="NCBI Taxonomy" id="2740835"/>
    <lineage>
        <taxon>Eukaryota</taxon>
        <taxon>Metazoa</taxon>
        <taxon>Ecdysozoa</taxon>
        <taxon>Arthropoda</taxon>
        <taxon>Chelicerata</taxon>
        <taxon>Arachnida</taxon>
        <taxon>Araneae</taxon>
        <taxon>Araneomorphae</taxon>
        <taxon>Entelegynae</taxon>
        <taxon>Araneoidea</taxon>
        <taxon>Nephilidae</taxon>
        <taxon>Trichonephila</taxon>
    </lineage>
</organism>
<proteinExistence type="predicted"/>
<evidence type="ECO:0000256" key="1">
    <source>
        <dbReference type="SAM" id="MobiDB-lite"/>
    </source>
</evidence>
<sequence>MSLVTMGYVCLHIVASSRREADSRNGLEVSPNGSHVNRSATQNFLSEVYSILYQRNSVASLSSSDSIS</sequence>
<keyword evidence="3" id="KW-1185">Reference proteome</keyword>
<evidence type="ECO:0000313" key="3">
    <source>
        <dbReference type="Proteomes" id="UP000887116"/>
    </source>
</evidence>